<dbReference type="CDD" id="cd00845">
    <property type="entry name" value="MPP_UshA_N_like"/>
    <property type="match status" value="1"/>
</dbReference>
<dbReference type="InterPro" id="IPR006179">
    <property type="entry name" value="5_nucleotidase/apyrase"/>
</dbReference>
<dbReference type="InterPro" id="IPR029052">
    <property type="entry name" value="Metallo-depent_PP-like"/>
</dbReference>
<dbReference type="PRINTS" id="PR01607">
    <property type="entry name" value="APYRASEFAMLY"/>
</dbReference>
<dbReference type="PANTHER" id="PTHR11575">
    <property type="entry name" value="5'-NUCLEOTIDASE-RELATED"/>
    <property type="match status" value="1"/>
</dbReference>
<dbReference type="STRING" id="1528.SAMN04488579_11939"/>
<keyword evidence="3" id="KW-0472">Membrane</keyword>
<dbReference type="GO" id="GO:0046872">
    <property type="term" value="F:metal ion binding"/>
    <property type="evidence" value="ECO:0007669"/>
    <property type="project" value="InterPro"/>
</dbReference>
<evidence type="ECO:0000259" key="5">
    <source>
        <dbReference type="Pfam" id="PF02872"/>
    </source>
</evidence>
<evidence type="ECO:0000313" key="6">
    <source>
        <dbReference type="EMBL" id="SDY19047.1"/>
    </source>
</evidence>
<protein>
    <submittedName>
        <fullName evidence="6">2',3'-cyclic-nucleotide 2'-phosphodiesterase/5'-or 3'-nucleotidase, 5'-nucleotidase family</fullName>
    </submittedName>
</protein>
<dbReference type="InterPro" id="IPR008334">
    <property type="entry name" value="5'-Nucleotdase_C"/>
</dbReference>
<dbReference type="AlphaFoldDB" id="A0A1H3HU70"/>
<name>A0A1H3HU70_EUBBA</name>
<dbReference type="RefSeq" id="WP_090246325.1">
    <property type="nucleotide sequence ID" value="NZ_FNOU01000019.1"/>
</dbReference>
<evidence type="ECO:0000256" key="3">
    <source>
        <dbReference type="SAM" id="Phobius"/>
    </source>
</evidence>
<keyword evidence="3" id="KW-0812">Transmembrane</keyword>
<dbReference type="Pfam" id="PF00149">
    <property type="entry name" value="Metallophos"/>
    <property type="match status" value="1"/>
</dbReference>
<dbReference type="OrthoDB" id="9800780at2"/>
<dbReference type="SUPFAM" id="SSF56300">
    <property type="entry name" value="Metallo-dependent phosphatases"/>
    <property type="match status" value="1"/>
</dbReference>
<organism evidence="6 7">
    <name type="scientific">Eubacterium barkeri</name>
    <name type="common">Clostridium barkeri</name>
    <dbReference type="NCBI Taxonomy" id="1528"/>
    <lineage>
        <taxon>Bacteria</taxon>
        <taxon>Bacillati</taxon>
        <taxon>Bacillota</taxon>
        <taxon>Clostridia</taxon>
        <taxon>Eubacteriales</taxon>
        <taxon>Eubacteriaceae</taxon>
        <taxon>Eubacterium</taxon>
    </lineage>
</organism>
<reference evidence="7" key="1">
    <citation type="submission" date="2016-10" db="EMBL/GenBank/DDBJ databases">
        <authorList>
            <person name="Varghese N."/>
            <person name="Submissions S."/>
        </authorList>
    </citation>
    <scope>NUCLEOTIDE SEQUENCE [LARGE SCALE GENOMIC DNA]</scope>
    <source>
        <strain evidence="7">VPI 5359</strain>
    </source>
</reference>
<feature type="chain" id="PRO_5011328962" evidence="2">
    <location>
        <begin position="26"/>
        <end position="639"/>
    </location>
</feature>
<keyword evidence="2" id="KW-0378">Hydrolase</keyword>
<dbReference type="GO" id="GO:0000166">
    <property type="term" value="F:nucleotide binding"/>
    <property type="evidence" value="ECO:0007669"/>
    <property type="project" value="UniProtKB-KW"/>
</dbReference>
<feature type="transmembrane region" description="Helical" evidence="3">
    <location>
        <begin position="598"/>
        <end position="621"/>
    </location>
</feature>
<evidence type="ECO:0000313" key="7">
    <source>
        <dbReference type="Proteomes" id="UP000199652"/>
    </source>
</evidence>
<gene>
    <name evidence="6" type="ORF">SAMN04488579_11939</name>
</gene>
<dbReference type="InterPro" id="IPR004843">
    <property type="entry name" value="Calcineurin-like_PHP"/>
</dbReference>
<accession>A0A1H3HU70</accession>
<evidence type="ECO:0000256" key="2">
    <source>
        <dbReference type="RuleBase" id="RU362119"/>
    </source>
</evidence>
<feature type="domain" description="Calcineurin-like phosphoesterase" evidence="4">
    <location>
        <begin position="32"/>
        <end position="262"/>
    </location>
</feature>
<dbReference type="EMBL" id="FNOU01000019">
    <property type="protein sequence ID" value="SDY19047.1"/>
    <property type="molecule type" value="Genomic_DNA"/>
</dbReference>
<dbReference type="Gene3D" id="3.60.21.10">
    <property type="match status" value="1"/>
</dbReference>
<comment type="similarity">
    <text evidence="2">Belongs to the 5'-nucleotidase family.</text>
</comment>
<keyword evidence="7" id="KW-1185">Reference proteome</keyword>
<evidence type="ECO:0000259" key="4">
    <source>
        <dbReference type="Pfam" id="PF00149"/>
    </source>
</evidence>
<dbReference type="InterPro" id="IPR036907">
    <property type="entry name" value="5'-Nucleotdase_C_sf"/>
</dbReference>
<dbReference type="PANTHER" id="PTHR11575:SF24">
    <property type="entry name" value="5'-NUCLEOTIDASE"/>
    <property type="match status" value="1"/>
</dbReference>
<dbReference type="GO" id="GO:0016788">
    <property type="term" value="F:hydrolase activity, acting on ester bonds"/>
    <property type="evidence" value="ECO:0007669"/>
    <property type="project" value="InterPro"/>
</dbReference>
<dbReference type="GO" id="GO:0009166">
    <property type="term" value="P:nucleotide catabolic process"/>
    <property type="evidence" value="ECO:0007669"/>
    <property type="project" value="InterPro"/>
</dbReference>
<dbReference type="Gene3D" id="3.90.780.10">
    <property type="entry name" value="5'-Nucleotidase, C-terminal domain"/>
    <property type="match status" value="1"/>
</dbReference>
<dbReference type="Proteomes" id="UP000199652">
    <property type="component" value="Unassembled WGS sequence"/>
</dbReference>
<proteinExistence type="inferred from homology"/>
<keyword evidence="1 2" id="KW-0732">Signal</keyword>
<dbReference type="Pfam" id="PF02872">
    <property type="entry name" value="5_nucleotid_C"/>
    <property type="match status" value="1"/>
</dbReference>
<dbReference type="SUPFAM" id="SSF55816">
    <property type="entry name" value="5'-nucleotidase (syn. UDP-sugar hydrolase), C-terminal domain"/>
    <property type="match status" value="1"/>
</dbReference>
<dbReference type="InterPro" id="IPR006146">
    <property type="entry name" value="5'-Nucleotdase_CS"/>
</dbReference>
<feature type="signal peptide" evidence="2">
    <location>
        <begin position="1"/>
        <end position="25"/>
    </location>
</feature>
<dbReference type="PROSITE" id="PS00786">
    <property type="entry name" value="5_NUCLEOTIDASE_2"/>
    <property type="match status" value="1"/>
</dbReference>
<keyword evidence="2" id="KW-0547">Nucleotide-binding</keyword>
<sequence length="639" mass="69696">MKRRWPIFLLTILLLFFSVPTAAYAEDSNQDIRVLFTHDLHSNILPYETLDNQSNVTTMGGYARLATLIKQNRNDSTLLVDAGDYSMGTLFNSLYRTQAPDLTLLGQLGYDATTLGNHEFDYGTEALKSDLLAAAKSNPHPTLLASNLVFGEDDDSKSIQQAFETYGSLKTKIITKNGIKIGVFGLMGKDAQSFTADYAPLSFADVTDTAKSCVEDLKSQGAQIIICLSHSGTEEDIKNSEDQQLAKAVPDIDVIVSGHTHTTLESPITEGSTTIVSAGWRGQNLGVLDLTLKADGSTTVKDYALKASTNSIPQDEAIKKFAETYKASVQTNFLTPLGMQYDGVLAISNINFDRSEDALQNFGNNNIGDIVTDSQLYYAKQNGIDATIAVTCAGLIRDTIYKGDLTTSQVFNIQSLGESADGSMGYPLVDFYLYGSEIKTLCQLDPAFSKMIPDIQLSLSGLRYTYNDSRLPMDKVISVDVQDSQGNWSPIVDDKLYHMTCSKYLADMTGLVTDMTKGLVTLTPRDANGNTNTDTAAFISKTKEGKDAKAWIALASYAGSFAKNESGISVIPAQYNNARDTKTAVSNSMTTFFENPSIYALALYGIILGIVLIVIVIILVIRHHKKGGRRNKKRLSDKL</sequence>
<evidence type="ECO:0000256" key="1">
    <source>
        <dbReference type="ARBA" id="ARBA00022729"/>
    </source>
</evidence>
<feature type="domain" description="5'-Nucleotidase C-terminal" evidence="5">
    <location>
        <begin position="360"/>
        <end position="507"/>
    </location>
</feature>
<keyword evidence="3" id="KW-1133">Transmembrane helix</keyword>
<dbReference type="GO" id="GO:0030288">
    <property type="term" value="C:outer membrane-bounded periplasmic space"/>
    <property type="evidence" value="ECO:0007669"/>
    <property type="project" value="TreeGrafter"/>
</dbReference>